<keyword evidence="3" id="KW-0804">Transcription</keyword>
<dbReference type="EMBL" id="CAFBIY010000218">
    <property type="protein sequence ID" value="CAB4853219.1"/>
    <property type="molecule type" value="Genomic_DNA"/>
</dbReference>
<dbReference type="SMART" id="SM00345">
    <property type="entry name" value="HTH_GNTR"/>
    <property type="match status" value="1"/>
</dbReference>
<dbReference type="PROSITE" id="PS50949">
    <property type="entry name" value="HTH_GNTR"/>
    <property type="match status" value="1"/>
</dbReference>
<dbReference type="PANTHER" id="PTHR43537">
    <property type="entry name" value="TRANSCRIPTIONAL REGULATOR, GNTR FAMILY"/>
    <property type="match status" value="1"/>
</dbReference>
<dbReference type="Pfam" id="PF00392">
    <property type="entry name" value="GntR"/>
    <property type="match status" value="1"/>
</dbReference>
<dbReference type="Gene3D" id="1.20.120.530">
    <property type="entry name" value="GntR ligand-binding domain-like"/>
    <property type="match status" value="1"/>
</dbReference>
<evidence type="ECO:0000313" key="7">
    <source>
        <dbReference type="EMBL" id="CAB4836166.1"/>
    </source>
</evidence>
<dbReference type="SUPFAM" id="SSF46785">
    <property type="entry name" value="Winged helix' DNA-binding domain"/>
    <property type="match status" value="1"/>
</dbReference>
<dbReference type="CDD" id="cd07377">
    <property type="entry name" value="WHTH_GntR"/>
    <property type="match status" value="1"/>
</dbReference>
<evidence type="ECO:0000313" key="9">
    <source>
        <dbReference type="EMBL" id="CAB4915923.1"/>
    </source>
</evidence>
<dbReference type="InterPro" id="IPR000524">
    <property type="entry name" value="Tscrpt_reg_HTH_GntR"/>
</dbReference>
<dbReference type="InterPro" id="IPR008920">
    <property type="entry name" value="TF_FadR/GntR_C"/>
</dbReference>
<evidence type="ECO:0000313" key="8">
    <source>
        <dbReference type="EMBL" id="CAB4853219.1"/>
    </source>
</evidence>
<dbReference type="SMART" id="SM00895">
    <property type="entry name" value="FCD"/>
    <property type="match status" value="1"/>
</dbReference>
<dbReference type="InterPro" id="IPR036390">
    <property type="entry name" value="WH_DNA-bd_sf"/>
</dbReference>
<feature type="domain" description="HTH gntR-type" evidence="4">
    <location>
        <begin position="21"/>
        <end position="88"/>
    </location>
</feature>
<dbReference type="Gene3D" id="1.10.10.10">
    <property type="entry name" value="Winged helix-like DNA-binding domain superfamily/Winged helix DNA-binding domain"/>
    <property type="match status" value="1"/>
</dbReference>
<dbReference type="InterPro" id="IPR011711">
    <property type="entry name" value="GntR_C"/>
</dbReference>
<evidence type="ECO:0000256" key="2">
    <source>
        <dbReference type="ARBA" id="ARBA00023125"/>
    </source>
</evidence>
<accession>A0A6J6QXD7</accession>
<dbReference type="AlphaFoldDB" id="A0A6J6QXD7"/>
<dbReference type="InterPro" id="IPR036388">
    <property type="entry name" value="WH-like_DNA-bd_sf"/>
</dbReference>
<evidence type="ECO:0000259" key="4">
    <source>
        <dbReference type="PROSITE" id="PS50949"/>
    </source>
</evidence>
<name>A0A6J6QXD7_9ZZZZ</name>
<dbReference type="EMBL" id="CAFAAV010000381">
    <property type="protein sequence ID" value="CAB4836166.1"/>
    <property type="molecule type" value="Genomic_DNA"/>
</dbReference>
<keyword evidence="1" id="KW-0805">Transcription regulation</keyword>
<dbReference type="GO" id="GO:0003700">
    <property type="term" value="F:DNA-binding transcription factor activity"/>
    <property type="evidence" value="ECO:0007669"/>
    <property type="project" value="InterPro"/>
</dbReference>
<dbReference type="PANTHER" id="PTHR43537:SF45">
    <property type="entry name" value="GNTR FAMILY REGULATORY PROTEIN"/>
    <property type="match status" value="1"/>
</dbReference>
<dbReference type="EMBL" id="CAFBOL010000010">
    <property type="protein sequence ID" value="CAB4978234.1"/>
    <property type="molecule type" value="Genomic_DNA"/>
</dbReference>
<evidence type="ECO:0000256" key="1">
    <source>
        <dbReference type="ARBA" id="ARBA00023015"/>
    </source>
</evidence>
<evidence type="ECO:0000256" key="3">
    <source>
        <dbReference type="ARBA" id="ARBA00023163"/>
    </source>
</evidence>
<dbReference type="EMBL" id="CAESGF010000001">
    <property type="protein sequence ID" value="CAB4362270.1"/>
    <property type="molecule type" value="Genomic_DNA"/>
</dbReference>
<dbReference type="Pfam" id="PF07729">
    <property type="entry name" value="FCD"/>
    <property type="match status" value="1"/>
</dbReference>
<dbReference type="SUPFAM" id="SSF48008">
    <property type="entry name" value="GntR ligand-binding domain-like"/>
    <property type="match status" value="1"/>
</dbReference>
<organism evidence="6">
    <name type="scientific">freshwater metagenome</name>
    <dbReference type="NCBI Taxonomy" id="449393"/>
    <lineage>
        <taxon>unclassified sequences</taxon>
        <taxon>metagenomes</taxon>
        <taxon>ecological metagenomes</taxon>
    </lineage>
</organism>
<dbReference type="EMBL" id="CAEZYF010000004">
    <property type="protein sequence ID" value="CAB4715549.1"/>
    <property type="molecule type" value="Genomic_DNA"/>
</dbReference>
<sequence>MVAVSTAVIYLYHIKHPPVTKSLSHRAYDEIRRMIVRLALAPGAVINEDDLQARLGLGRTPIREALQRLVRDQLVTVIPRRGMYVSTIDVGELSTLYETRAVLEPYVTRLACARGTDAQWAQMRQVVDAARRSGAPADELIGYDRECHEIVWAAANNRFLTDTLDMLYAQSDRLWHIYLAEVDDMADAVDEHEAILHALEARDADRAASLVEAHIRAFDTQIGNAVRRRLESPLAG</sequence>
<gene>
    <name evidence="6" type="ORF">UFOPK2656_00950</name>
    <name evidence="7" type="ORF">UFOPK3099_03055</name>
    <name evidence="8" type="ORF">UFOPK3267_02744</name>
    <name evidence="9" type="ORF">UFOPK3651_00533</name>
    <name evidence="10" type="ORF">UFOPK3931_00636</name>
    <name evidence="5" type="ORF">UFOPK4189_00042</name>
</gene>
<reference evidence="6" key="1">
    <citation type="submission" date="2020-05" db="EMBL/GenBank/DDBJ databases">
        <authorList>
            <person name="Chiriac C."/>
            <person name="Salcher M."/>
            <person name="Ghai R."/>
            <person name="Kavagutti S V."/>
        </authorList>
    </citation>
    <scope>NUCLEOTIDE SEQUENCE</scope>
</reference>
<evidence type="ECO:0000313" key="5">
    <source>
        <dbReference type="EMBL" id="CAB4362270.1"/>
    </source>
</evidence>
<evidence type="ECO:0000313" key="10">
    <source>
        <dbReference type="EMBL" id="CAB4978234.1"/>
    </source>
</evidence>
<proteinExistence type="predicted"/>
<evidence type="ECO:0000313" key="6">
    <source>
        <dbReference type="EMBL" id="CAB4715549.1"/>
    </source>
</evidence>
<protein>
    <submittedName>
        <fullName evidence="6">Unannotated protein</fullName>
    </submittedName>
</protein>
<dbReference type="EMBL" id="CAFBMT010000002">
    <property type="protein sequence ID" value="CAB4915923.1"/>
    <property type="molecule type" value="Genomic_DNA"/>
</dbReference>
<dbReference type="GO" id="GO:0003677">
    <property type="term" value="F:DNA binding"/>
    <property type="evidence" value="ECO:0007669"/>
    <property type="project" value="UniProtKB-KW"/>
</dbReference>
<keyword evidence="2" id="KW-0238">DNA-binding</keyword>